<dbReference type="InterPro" id="IPR025965">
    <property type="entry name" value="FlgD/Vpr_Ig-like"/>
</dbReference>
<sequence length="498" mass="54944">GGNLYMEGSDMWYYDPQFQGAYDFGPAFGISAIADGTGDLSQVVGQGFLEGFEWSYSGENNWIDQIDPANDDAFTVFRNDEIGYNCGVAHDPGSYRTVGSSFEIAGLGDNSSLEDALEGIIDFFEIGSVYTETIEVPYIEGWNIVGLPVSIDNTYYQSLFPNAEGGTLYTFDGIYQETDSLQLGEGYLLRMTQDDTIPFIGIPITELTINLSAGWNLFSGLSTSISSDVVYSNDIVYGGTIYGLGGIYYSAETIDPGMGYWIRATQDGEITLTSGGSARQISFVNRLEEANSITFSSGVYTTELYFGAEIPVEEFLSYSLPPKFPQMAFDARFSGDTKVVLESGEIEVLNQSETLIIEYNIKINAGEKMVWVLILENGEKIILGDSGEFTVPSSEIFVLNREPFIPITFALHQNYPNPFNPVTTLSYDLPKESDVRLTIYDMLGKEITQLVNTTQIPGFKLVQWDATDSMGRPVSAGVYLYQVQAGEFVQTKKMVLLK</sequence>
<evidence type="ECO:0000313" key="2">
    <source>
        <dbReference type="EMBL" id="SVB39741.1"/>
    </source>
</evidence>
<evidence type="ECO:0000259" key="1">
    <source>
        <dbReference type="Pfam" id="PF13860"/>
    </source>
</evidence>
<dbReference type="AlphaFoldDB" id="A0A382DPS4"/>
<dbReference type="NCBIfam" id="TIGR04183">
    <property type="entry name" value="Por_Secre_tail"/>
    <property type="match status" value="1"/>
</dbReference>
<dbReference type="Pfam" id="PF13860">
    <property type="entry name" value="FlgD_ig"/>
    <property type="match status" value="1"/>
</dbReference>
<dbReference type="Gene3D" id="2.60.40.4070">
    <property type="match status" value="1"/>
</dbReference>
<dbReference type="EMBL" id="UINC01040203">
    <property type="protein sequence ID" value="SVB39741.1"/>
    <property type="molecule type" value="Genomic_DNA"/>
</dbReference>
<reference evidence="2" key="1">
    <citation type="submission" date="2018-05" db="EMBL/GenBank/DDBJ databases">
        <authorList>
            <person name="Lanie J.A."/>
            <person name="Ng W.-L."/>
            <person name="Kazmierczak K.M."/>
            <person name="Andrzejewski T.M."/>
            <person name="Davidsen T.M."/>
            <person name="Wayne K.J."/>
            <person name="Tettelin H."/>
            <person name="Glass J.I."/>
            <person name="Rusch D."/>
            <person name="Podicherti R."/>
            <person name="Tsui H.-C.T."/>
            <person name="Winkler M.E."/>
        </authorList>
    </citation>
    <scope>NUCLEOTIDE SEQUENCE</scope>
</reference>
<proteinExistence type="predicted"/>
<name>A0A382DPS4_9ZZZZ</name>
<feature type="non-terminal residue" evidence="2">
    <location>
        <position position="1"/>
    </location>
</feature>
<dbReference type="InterPro" id="IPR026444">
    <property type="entry name" value="Secre_tail"/>
</dbReference>
<organism evidence="2">
    <name type="scientific">marine metagenome</name>
    <dbReference type="NCBI Taxonomy" id="408172"/>
    <lineage>
        <taxon>unclassified sequences</taxon>
        <taxon>metagenomes</taxon>
        <taxon>ecological metagenomes</taxon>
    </lineage>
</organism>
<accession>A0A382DPS4</accession>
<feature type="domain" description="FlgD/Vpr Ig-like" evidence="1">
    <location>
        <begin position="424"/>
        <end position="485"/>
    </location>
</feature>
<gene>
    <name evidence="2" type="ORF">METZ01_LOCUS192595</name>
</gene>
<protein>
    <recommendedName>
        <fullName evidence="1">FlgD/Vpr Ig-like domain-containing protein</fullName>
    </recommendedName>
</protein>